<dbReference type="GO" id="GO:0003677">
    <property type="term" value="F:DNA binding"/>
    <property type="evidence" value="ECO:0007669"/>
    <property type="project" value="UniProtKB-KW"/>
</dbReference>
<dbReference type="Gene3D" id="1.10.260.40">
    <property type="entry name" value="lambda repressor-like DNA-binding domains"/>
    <property type="match status" value="1"/>
</dbReference>
<dbReference type="InterPro" id="IPR010982">
    <property type="entry name" value="Lambda_DNA-bd_dom_sf"/>
</dbReference>
<keyword evidence="4" id="KW-1185">Reference proteome</keyword>
<proteinExistence type="predicted"/>
<dbReference type="Pfam" id="PF01381">
    <property type="entry name" value="HTH_3"/>
    <property type="match status" value="1"/>
</dbReference>
<dbReference type="InterPro" id="IPR001387">
    <property type="entry name" value="Cro/C1-type_HTH"/>
</dbReference>
<evidence type="ECO:0000256" key="1">
    <source>
        <dbReference type="ARBA" id="ARBA00023125"/>
    </source>
</evidence>
<protein>
    <submittedName>
        <fullName evidence="3">Helix-turn-helix domain-containing protein</fullName>
    </submittedName>
</protein>
<dbReference type="SMART" id="SM00530">
    <property type="entry name" value="HTH_XRE"/>
    <property type="match status" value="1"/>
</dbReference>
<dbReference type="PROSITE" id="PS50943">
    <property type="entry name" value="HTH_CROC1"/>
    <property type="match status" value="1"/>
</dbReference>
<accession>A0A518V4V7</accession>
<gene>
    <name evidence="3" type="ORF">EEL30_06365</name>
</gene>
<dbReference type="PANTHER" id="PTHR46558:SF4">
    <property type="entry name" value="DNA-BIDING PHAGE PROTEIN"/>
    <property type="match status" value="1"/>
</dbReference>
<dbReference type="OrthoDB" id="2641458at2"/>
<evidence type="ECO:0000313" key="3">
    <source>
        <dbReference type="EMBL" id="QDX92023.1"/>
    </source>
</evidence>
<keyword evidence="1" id="KW-0238">DNA-binding</keyword>
<dbReference type="Proteomes" id="UP000319432">
    <property type="component" value="Chromosome"/>
</dbReference>
<dbReference type="CDD" id="cd00093">
    <property type="entry name" value="HTH_XRE"/>
    <property type="match status" value="1"/>
</dbReference>
<dbReference type="AlphaFoldDB" id="A0A518V4V7"/>
<reference evidence="3 4" key="1">
    <citation type="submission" date="2018-11" db="EMBL/GenBank/DDBJ databases">
        <title>Phylogenetic determinants of toxin gene distribution in genomes of Brevibacillus laterosporus.</title>
        <authorList>
            <person name="Glare T.R."/>
            <person name="Durrant A."/>
            <person name="Berry C."/>
            <person name="Palma L."/>
            <person name="Ormskirk M."/>
            <person name="Cox M.O."/>
        </authorList>
    </citation>
    <scope>NUCLEOTIDE SEQUENCE [LARGE SCALE GENOMIC DNA]</scope>
    <source>
        <strain evidence="3 4">1821L</strain>
    </source>
</reference>
<feature type="domain" description="HTH cro/C1-type" evidence="2">
    <location>
        <begin position="10"/>
        <end position="64"/>
    </location>
</feature>
<dbReference type="PANTHER" id="PTHR46558">
    <property type="entry name" value="TRACRIPTIONAL REGULATORY PROTEIN-RELATED-RELATED"/>
    <property type="match status" value="1"/>
</dbReference>
<organism evidence="3 4">
    <name type="scientific">Brevibacillus laterosporus</name>
    <name type="common">Bacillus laterosporus</name>
    <dbReference type="NCBI Taxonomy" id="1465"/>
    <lineage>
        <taxon>Bacteria</taxon>
        <taxon>Bacillati</taxon>
        <taxon>Bacillota</taxon>
        <taxon>Bacilli</taxon>
        <taxon>Bacillales</taxon>
        <taxon>Paenibacillaceae</taxon>
        <taxon>Brevibacillus</taxon>
    </lineage>
</organism>
<dbReference type="SUPFAM" id="SSF47413">
    <property type="entry name" value="lambda repressor-like DNA-binding domains"/>
    <property type="match status" value="1"/>
</dbReference>
<dbReference type="EMBL" id="CP033464">
    <property type="protein sequence ID" value="QDX92023.1"/>
    <property type="molecule type" value="Genomic_DNA"/>
</dbReference>
<evidence type="ECO:0000313" key="4">
    <source>
        <dbReference type="Proteomes" id="UP000319432"/>
    </source>
</evidence>
<evidence type="ECO:0000259" key="2">
    <source>
        <dbReference type="PROSITE" id="PS50943"/>
    </source>
</evidence>
<name>A0A518V4V7_BRELA</name>
<sequence>MKKLIPLENLIKTRLGLNLTQGELAKRADLSRAMLSNIERGYALPSLPVAYRISKVLKKPIEYIFFNENARNMSRKQSA</sequence>